<dbReference type="EMBL" id="BA000038">
    <property type="protein sequence ID" value="BAC97287.1"/>
    <property type="molecule type" value="Genomic_DNA"/>
</dbReference>
<dbReference type="GO" id="GO:0015295">
    <property type="term" value="F:solute:proton symporter activity"/>
    <property type="evidence" value="ECO:0007669"/>
    <property type="project" value="TreeGrafter"/>
</dbReference>
<evidence type="ECO:0000313" key="9">
    <source>
        <dbReference type="EMBL" id="BAC97287.1"/>
    </source>
</evidence>
<feature type="transmembrane region" description="Helical" evidence="8">
    <location>
        <begin position="514"/>
        <end position="538"/>
    </location>
</feature>
<evidence type="ECO:0000256" key="7">
    <source>
        <dbReference type="ARBA" id="ARBA00023136"/>
    </source>
</evidence>
<feature type="transmembrane region" description="Helical" evidence="8">
    <location>
        <begin position="608"/>
        <end position="626"/>
    </location>
</feature>
<dbReference type="KEGG" id="vvy:VVA1261"/>
<dbReference type="eggNOG" id="COG1620">
    <property type="taxonomic scope" value="Bacteria"/>
</dbReference>
<dbReference type="GO" id="GO:0015129">
    <property type="term" value="F:lactate transmembrane transporter activity"/>
    <property type="evidence" value="ECO:0007669"/>
    <property type="project" value="UniProtKB-UniRule"/>
</dbReference>
<evidence type="ECO:0000256" key="5">
    <source>
        <dbReference type="ARBA" id="ARBA00022692"/>
    </source>
</evidence>
<comment type="similarity">
    <text evidence="2 8">Belongs to the lactate permease family.</text>
</comment>
<reference evidence="9 10" key="1">
    <citation type="journal article" date="2003" name="Genome Res.">
        <title>Comparative genome analysis of Vibrio vulnificus, a marine pathogen.</title>
        <authorList>
            <person name="Chen C.Y."/>
            <person name="Wu K.M."/>
            <person name="Chang Y.C."/>
            <person name="Chang C.H."/>
            <person name="Tsai H.C."/>
            <person name="Liao T.L."/>
            <person name="Liu Y.M."/>
            <person name="Chen H.J."/>
            <person name="Shen A.B."/>
            <person name="Li J.C."/>
            <person name="Su T.L."/>
            <person name="Shao C.P."/>
            <person name="Lee C.T."/>
            <person name="Hor L.I."/>
            <person name="Tsai S.F."/>
        </authorList>
    </citation>
    <scope>NUCLEOTIDE SEQUENCE [LARGE SCALE GENOMIC DNA]</scope>
    <source>
        <strain evidence="9 10">YJ016</strain>
    </source>
</reference>
<comment type="subcellular location">
    <subcellularLocation>
        <location evidence="8">Cell inner membrane</location>
        <topology evidence="8">Multi-pass membrane protein</topology>
    </subcellularLocation>
    <subcellularLocation>
        <location evidence="1">Cell membrane</location>
        <topology evidence="1">Multi-pass membrane protein</topology>
    </subcellularLocation>
</comment>
<comment type="function">
    <text evidence="8">Uptake of L-lactate across the membrane. Can also transport D-lactate and glycolate.</text>
</comment>
<feature type="transmembrane region" description="Helical" evidence="8">
    <location>
        <begin position="440"/>
        <end position="462"/>
    </location>
</feature>
<keyword evidence="3 8" id="KW-0813">Transport</keyword>
<feature type="transmembrane region" description="Helical" evidence="8">
    <location>
        <begin position="102"/>
        <end position="118"/>
    </location>
</feature>
<dbReference type="InterPro" id="IPR003804">
    <property type="entry name" value="Lactate_perm"/>
</dbReference>
<keyword evidence="6 8" id="KW-1133">Transmembrane helix</keyword>
<evidence type="ECO:0000313" key="10">
    <source>
        <dbReference type="Proteomes" id="UP000002675"/>
    </source>
</evidence>
<evidence type="ECO:0000256" key="2">
    <source>
        <dbReference type="ARBA" id="ARBA00010100"/>
    </source>
</evidence>
<keyword evidence="7 8" id="KW-0472">Membrane</keyword>
<accession>Q7MCX5</accession>
<evidence type="ECO:0000256" key="1">
    <source>
        <dbReference type="ARBA" id="ARBA00004651"/>
    </source>
</evidence>
<dbReference type="GO" id="GO:0005886">
    <property type="term" value="C:plasma membrane"/>
    <property type="evidence" value="ECO:0007669"/>
    <property type="project" value="UniProtKB-SubCell"/>
</dbReference>
<feature type="transmembrane region" description="Helical" evidence="8">
    <location>
        <begin position="474"/>
        <end position="494"/>
    </location>
</feature>
<keyword evidence="5 8" id="KW-0812">Transmembrane</keyword>
<gene>
    <name evidence="9" type="ordered locus">VVA1261</name>
</gene>
<protein>
    <recommendedName>
        <fullName evidence="8">L-lactate permease</fullName>
    </recommendedName>
</protein>
<feature type="transmembrane region" description="Helical" evidence="8">
    <location>
        <begin position="272"/>
        <end position="294"/>
    </location>
</feature>
<evidence type="ECO:0000256" key="8">
    <source>
        <dbReference type="RuleBase" id="RU365092"/>
    </source>
</evidence>
<evidence type="ECO:0000256" key="6">
    <source>
        <dbReference type="ARBA" id="ARBA00022989"/>
    </source>
</evidence>
<dbReference type="PANTHER" id="PTHR30003:SF0">
    <property type="entry name" value="GLYCOLATE PERMEASE GLCA-RELATED"/>
    <property type="match status" value="1"/>
</dbReference>
<feature type="transmembrane region" description="Helical" evidence="8">
    <location>
        <begin position="76"/>
        <end position="95"/>
    </location>
</feature>
<organism evidence="9 10">
    <name type="scientific">Vibrio vulnificus (strain YJ016)</name>
    <dbReference type="NCBI Taxonomy" id="196600"/>
    <lineage>
        <taxon>Bacteria</taxon>
        <taxon>Pseudomonadati</taxon>
        <taxon>Pseudomonadota</taxon>
        <taxon>Gammaproteobacteria</taxon>
        <taxon>Vibrionales</taxon>
        <taxon>Vibrionaceae</taxon>
        <taxon>Vibrio</taxon>
    </lineage>
</organism>
<dbReference type="PANTHER" id="PTHR30003">
    <property type="entry name" value="L-LACTATE PERMEASE"/>
    <property type="match status" value="1"/>
</dbReference>
<dbReference type="STRING" id="672.VV93_v1c41840"/>
<feature type="transmembrane region" description="Helical" evidence="8">
    <location>
        <begin position="394"/>
        <end position="411"/>
    </location>
</feature>
<evidence type="ECO:0000256" key="3">
    <source>
        <dbReference type="ARBA" id="ARBA00022448"/>
    </source>
</evidence>
<feature type="transmembrane region" description="Helical" evidence="8">
    <location>
        <begin position="200"/>
        <end position="220"/>
    </location>
</feature>
<dbReference type="Proteomes" id="UP000002675">
    <property type="component" value="Chromosome II"/>
</dbReference>
<keyword evidence="4" id="KW-1003">Cell membrane</keyword>
<feature type="transmembrane region" description="Helical" evidence="8">
    <location>
        <begin position="130"/>
        <end position="153"/>
    </location>
</feature>
<dbReference type="AlphaFoldDB" id="Q7MCX5"/>
<dbReference type="Pfam" id="PF02652">
    <property type="entry name" value="Lactate_perm"/>
    <property type="match status" value="1"/>
</dbReference>
<feature type="transmembrane region" description="Helical" evidence="8">
    <location>
        <begin position="306"/>
        <end position="326"/>
    </location>
</feature>
<proteinExistence type="inferred from homology"/>
<dbReference type="NCBIfam" id="TIGR00795">
    <property type="entry name" value="lctP"/>
    <property type="match status" value="1"/>
</dbReference>
<dbReference type="HOGENOM" id="CLU_021628_4_1_6"/>
<feature type="transmembrane region" description="Helical" evidence="8">
    <location>
        <begin position="550"/>
        <end position="572"/>
    </location>
</feature>
<keyword evidence="8" id="KW-0997">Cell inner membrane</keyword>
<evidence type="ECO:0000256" key="4">
    <source>
        <dbReference type="ARBA" id="ARBA00022475"/>
    </source>
</evidence>
<name>Q7MCX5_VIBVY</name>
<feature type="transmembrane region" description="Helical" evidence="8">
    <location>
        <begin position="332"/>
        <end position="349"/>
    </location>
</feature>
<sequence>MDYVIFGRNDFHYFPISIKNKGVNSRQINKPITKTISFFQLSVSVEHCNWKSDQPDTPTPSRLIKLYEEVLMSETMLALLAFSPIVVAAILLVGLNWPAKKAMPVAFALTVVIALFGWDMSTTRVIASVLQGLGITISVLWIVFGAIFLLNTLKHTGAITTIRNGFTDISADRRVQAIIIAWCFGSFIEGASGFGTPAAIAAPLLVAIGFPALAAVLMGMMIQSTPVSFGAVGTPIIVGVNKGLDTHNISEALIAHGSSWDIYLQQITSSVAMIHATVGTIMPVLMAMMLTRFFGKNRSWSEGLDILPFALFAGFAFTVPYALTGVFLGPEFPSLIGGLVGLAIVVTAAKKGFLVPKSQWDFEAEDKWPAEWLGSLKIDLEQVQGKPMSLVKAWTPYVLLAVILVASRVSADFKALLTGISISSGTILGEAGISTAFQPLYLPGGILVFVALLAVLIQAGSLKPMAKALGESSKTLVGAGFVLVFTIPMVRIFINSGVNAADLASMPVTTANFAADLVGSAFPALSATVGALGAFIAGSNTVSNMMFSQFQFEVAQTLTISSAVVVALQAVGAAAGNMIAIHNVVAASATVGLLGREGATLRKTIIPTFYYLVVTGIIGLTLIYGLQITDALMTP</sequence>